<dbReference type="NCBIfam" id="TIGR01841">
    <property type="entry name" value="phasin"/>
    <property type="match status" value="1"/>
</dbReference>
<dbReference type="InterPro" id="IPR010127">
    <property type="entry name" value="Phasin_subfam-1"/>
</dbReference>
<proteinExistence type="predicted"/>
<dbReference type="Proteomes" id="UP000494365">
    <property type="component" value="Unassembled WGS sequence"/>
</dbReference>
<accession>A0A6S7BII9</accession>
<feature type="domain" description="Phasin" evidence="1">
    <location>
        <begin position="7"/>
        <end position="106"/>
    </location>
</feature>
<protein>
    <recommendedName>
        <fullName evidence="1">Phasin domain-containing protein</fullName>
    </recommendedName>
</protein>
<name>A0A6S7BII9_9BURK</name>
<dbReference type="AlphaFoldDB" id="A0A6S7BII9"/>
<evidence type="ECO:0000259" key="1">
    <source>
        <dbReference type="Pfam" id="PF09361"/>
    </source>
</evidence>
<organism evidence="2 3">
    <name type="scientific">Paraburkholderia ultramafica</name>
    <dbReference type="NCBI Taxonomy" id="1544867"/>
    <lineage>
        <taxon>Bacteria</taxon>
        <taxon>Pseudomonadati</taxon>
        <taxon>Pseudomonadota</taxon>
        <taxon>Betaproteobacteria</taxon>
        <taxon>Burkholderiales</taxon>
        <taxon>Burkholderiaceae</taxon>
        <taxon>Paraburkholderia</taxon>
    </lineage>
</organism>
<sequence length="164" mass="17199">MSTLTPQQLVTAQQAGLETLFGLTNKAFEGFEKLVTLNFQVGKATLAESQEILAKGLSASNPGELLALPASLSQPAAEKVAAYGRQVHEIVSEVQSEISAAATAQVQQFQRDAQAFVENLKKNAPAGSESVIAAWNSAFSAASATYESANKAARQWVSTVSAAQ</sequence>
<evidence type="ECO:0000313" key="2">
    <source>
        <dbReference type="EMBL" id="CAB3800817.1"/>
    </source>
</evidence>
<gene>
    <name evidence="2" type="ORF">LMG28614_05253</name>
</gene>
<dbReference type="Pfam" id="PF09361">
    <property type="entry name" value="Phasin_2"/>
    <property type="match status" value="1"/>
</dbReference>
<evidence type="ECO:0000313" key="3">
    <source>
        <dbReference type="Proteomes" id="UP000494365"/>
    </source>
</evidence>
<reference evidence="2 3" key="1">
    <citation type="submission" date="2020-04" db="EMBL/GenBank/DDBJ databases">
        <authorList>
            <person name="De Canck E."/>
        </authorList>
    </citation>
    <scope>NUCLEOTIDE SEQUENCE [LARGE SCALE GENOMIC DNA]</scope>
    <source>
        <strain evidence="2 3">LMG 28614</strain>
    </source>
</reference>
<dbReference type="InterPro" id="IPR018968">
    <property type="entry name" value="Phasin"/>
</dbReference>
<dbReference type="EMBL" id="CADIKK010000029">
    <property type="protein sequence ID" value="CAB3800817.1"/>
    <property type="molecule type" value="Genomic_DNA"/>
</dbReference>
<keyword evidence="3" id="KW-1185">Reference proteome</keyword>